<organism evidence="3 4">
    <name type="scientific">Apatococcus fuscideae</name>
    <dbReference type="NCBI Taxonomy" id="2026836"/>
    <lineage>
        <taxon>Eukaryota</taxon>
        <taxon>Viridiplantae</taxon>
        <taxon>Chlorophyta</taxon>
        <taxon>core chlorophytes</taxon>
        <taxon>Trebouxiophyceae</taxon>
        <taxon>Chlorellales</taxon>
        <taxon>Chlorellaceae</taxon>
        <taxon>Apatococcus</taxon>
    </lineage>
</organism>
<dbReference type="EMBL" id="JALJOV010000287">
    <property type="protein sequence ID" value="KAK9865055.1"/>
    <property type="molecule type" value="Genomic_DNA"/>
</dbReference>
<dbReference type="SMART" id="SM00535">
    <property type="entry name" value="RIBOc"/>
    <property type="match status" value="1"/>
</dbReference>
<dbReference type="SUPFAM" id="SSF69065">
    <property type="entry name" value="RNase III domain-like"/>
    <property type="match status" value="1"/>
</dbReference>
<dbReference type="InterPro" id="IPR000999">
    <property type="entry name" value="RNase_III_dom"/>
</dbReference>
<name>A0AAW1T8I6_9CHLO</name>
<dbReference type="Pfam" id="PF00636">
    <property type="entry name" value="Ribonuclease_3"/>
    <property type="match status" value="1"/>
</dbReference>
<gene>
    <name evidence="3" type="ORF">WJX84_000681</name>
</gene>
<reference evidence="3 4" key="1">
    <citation type="journal article" date="2024" name="Nat. Commun.">
        <title>Phylogenomics reveals the evolutionary origins of lichenization in chlorophyte algae.</title>
        <authorList>
            <person name="Puginier C."/>
            <person name="Libourel C."/>
            <person name="Otte J."/>
            <person name="Skaloud P."/>
            <person name="Haon M."/>
            <person name="Grisel S."/>
            <person name="Petersen M."/>
            <person name="Berrin J.G."/>
            <person name="Delaux P.M."/>
            <person name="Dal Grande F."/>
            <person name="Keller J."/>
        </authorList>
    </citation>
    <scope>NUCLEOTIDE SEQUENCE [LARGE SCALE GENOMIC DNA]</scope>
    <source>
        <strain evidence="3 4">SAG 2523</strain>
    </source>
</reference>
<feature type="compositionally biased region" description="Polar residues" evidence="1">
    <location>
        <begin position="90"/>
        <end position="99"/>
    </location>
</feature>
<dbReference type="GO" id="GO:0004525">
    <property type="term" value="F:ribonuclease III activity"/>
    <property type="evidence" value="ECO:0007669"/>
    <property type="project" value="InterPro"/>
</dbReference>
<evidence type="ECO:0000259" key="2">
    <source>
        <dbReference type="PROSITE" id="PS50142"/>
    </source>
</evidence>
<dbReference type="Gene3D" id="1.10.1520.10">
    <property type="entry name" value="Ribonuclease III domain"/>
    <property type="match status" value="1"/>
</dbReference>
<evidence type="ECO:0000313" key="3">
    <source>
        <dbReference type="EMBL" id="KAK9865055.1"/>
    </source>
</evidence>
<protein>
    <recommendedName>
        <fullName evidence="2">RNase III domain-containing protein</fullName>
    </recommendedName>
</protein>
<dbReference type="PROSITE" id="PS50142">
    <property type="entry name" value="RNASE_3_2"/>
    <property type="match status" value="1"/>
</dbReference>
<comment type="caution">
    <text evidence="3">The sequence shown here is derived from an EMBL/GenBank/DDBJ whole genome shotgun (WGS) entry which is preliminary data.</text>
</comment>
<dbReference type="GO" id="GO:0006396">
    <property type="term" value="P:RNA processing"/>
    <property type="evidence" value="ECO:0007669"/>
    <property type="project" value="InterPro"/>
</dbReference>
<accession>A0AAW1T8I6</accession>
<dbReference type="Proteomes" id="UP001485043">
    <property type="component" value="Unassembled WGS sequence"/>
</dbReference>
<proteinExistence type="predicted"/>
<feature type="region of interest" description="Disordered" evidence="1">
    <location>
        <begin position="67"/>
        <end position="116"/>
    </location>
</feature>
<dbReference type="AlphaFoldDB" id="A0AAW1T8I6"/>
<feature type="domain" description="RNase III" evidence="2">
    <location>
        <begin position="140"/>
        <end position="264"/>
    </location>
</feature>
<evidence type="ECO:0000256" key="1">
    <source>
        <dbReference type="SAM" id="MobiDB-lite"/>
    </source>
</evidence>
<dbReference type="CDD" id="cd00593">
    <property type="entry name" value="RIBOc"/>
    <property type="match status" value="1"/>
</dbReference>
<keyword evidence="4" id="KW-1185">Reference proteome</keyword>
<sequence length="286" mass="31414">MLSSRAASLARRRSLRLLCRWQASNVQLSQQDVALLAAGSPEGPLTVTLQVPAQQLIATIVTSPAAEGPKYSLEAESREAEGVSTAEPGASTSGEQSSRPPSPEQHPPKSLQPLLDHVCNRSLRPRVWQGEAMMPTPEQLDAAERELQYNFKDKRLLQQAFLAPGALENSYSNRPLAWFGDAALTLLVMEGISARLARQDESCLETGEPTLLRDRLVSRDTCARNIRKLNCHRLLTPSYGAHVTENMVAELFEAVLGAVYLDGGLAEARRIYEFHWPLPEKLGAPI</sequence>
<dbReference type="InterPro" id="IPR036389">
    <property type="entry name" value="RNase_III_sf"/>
</dbReference>
<evidence type="ECO:0000313" key="4">
    <source>
        <dbReference type="Proteomes" id="UP001485043"/>
    </source>
</evidence>